<dbReference type="NCBIfam" id="NF033517">
    <property type="entry name" value="transpos_IS66"/>
    <property type="match status" value="1"/>
</dbReference>
<evidence type="ECO:0000259" key="3">
    <source>
        <dbReference type="Pfam" id="PF13007"/>
    </source>
</evidence>
<evidence type="ECO:0000259" key="2">
    <source>
        <dbReference type="Pfam" id="PF13005"/>
    </source>
</evidence>
<organism evidence="4 5">
    <name type="scientific">Crassaminicella indica</name>
    <dbReference type="NCBI Taxonomy" id="2855394"/>
    <lineage>
        <taxon>Bacteria</taxon>
        <taxon>Bacillati</taxon>
        <taxon>Bacillota</taxon>
        <taxon>Clostridia</taxon>
        <taxon>Eubacteriales</taxon>
        <taxon>Clostridiaceae</taxon>
        <taxon>Crassaminicella</taxon>
    </lineage>
</organism>
<dbReference type="Pfam" id="PF13005">
    <property type="entry name" value="zf-IS66"/>
    <property type="match status" value="1"/>
</dbReference>
<dbReference type="Proteomes" id="UP000886818">
    <property type="component" value="Chromosome"/>
</dbReference>
<dbReference type="InterPro" id="IPR024474">
    <property type="entry name" value="Znf_dom_IS66"/>
</dbReference>
<feature type="domain" description="Transposase TnpC homeodomain" evidence="3">
    <location>
        <begin position="42"/>
        <end position="113"/>
    </location>
</feature>
<evidence type="ECO:0000313" key="4">
    <source>
        <dbReference type="EMBL" id="QXM06953.1"/>
    </source>
</evidence>
<dbReference type="Pfam" id="PF03050">
    <property type="entry name" value="DDE_Tnp_IS66"/>
    <property type="match status" value="1"/>
</dbReference>
<keyword evidence="5" id="KW-1185">Reference proteome</keyword>
<sequence>MSDLFNKNQLDKKTKELISKMEKEIASKDKEITNLKNELFYLKNQILNKNRKIFGSSSEQTNSMQISIFDEAEKFSNLKIEEPTIEEITYKRNKPSKNIGKKDNLANLEKVVIEHKLDENEQVCEKCSSDLVVIGKKSKEILKIIPAKLYVEEHIIYSYACKSCEKRDDQANIITTKAPSTLLYKSMASNEILSHVINLKYQYAMPLYRQESYFKMMGAKLSRQTLSNWIIKSANALIPIYDLMKEELVKRDYIQADETTLRVIDDKGKDSKKKKYMWLYKSPSKKAPIVLYDYQKTRSGSCPKNFLKDFAGVIQTDGYTGYNQIENVKRIYCLAHIRRKFHEIIVNLNEEALKESRALIGFNYCAKLYKIEKKLREEHSEKEDYYNIRYKTRLEKSKPIIEEFMNYVDREIKDAVLRSPLGKVLEYTKKLLPNFFIFLENGTLEIDNNGAERSIKPFVIGRKNWLFSASSKGADSSALLYSIIETAKLNHLAVEKYLLYLMDELSKLQNKDKSSLSKLLPWASEIPKELKI</sequence>
<dbReference type="PANTHER" id="PTHR33678">
    <property type="entry name" value="BLL1576 PROTEIN"/>
    <property type="match status" value="1"/>
</dbReference>
<feature type="domain" description="Transposase IS66 central" evidence="1">
    <location>
        <begin position="185"/>
        <end position="475"/>
    </location>
</feature>
<dbReference type="InterPro" id="IPR052344">
    <property type="entry name" value="Transposase-related"/>
</dbReference>
<dbReference type="InterPro" id="IPR024463">
    <property type="entry name" value="Transposase_TnpC_homeodom"/>
</dbReference>
<reference evidence="4" key="1">
    <citation type="submission" date="2021-07" db="EMBL/GenBank/DDBJ databases">
        <title>Complete genome sequence of Crassaminicella sp. 143-21, isolated from a deep-sea hydrothermal vent.</title>
        <authorList>
            <person name="Li X."/>
        </authorList>
    </citation>
    <scope>NUCLEOTIDE SEQUENCE</scope>
    <source>
        <strain evidence="4">143-21</strain>
    </source>
</reference>
<accession>A0ABX8RD08</accession>
<gene>
    <name evidence="4" type="ORF">KVH43_04335</name>
</gene>
<protein>
    <submittedName>
        <fullName evidence="4">IS66 family transposase</fullName>
    </submittedName>
</protein>
<dbReference type="InterPro" id="IPR004291">
    <property type="entry name" value="Transposase_IS66_central"/>
</dbReference>
<dbReference type="Pfam" id="PF13007">
    <property type="entry name" value="LZ_Tnp_IS66"/>
    <property type="match status" value="1"/>
</dbReference>
<dbReference type="RefSeq" id="WP_218283646.1">
    <property type="nucleotide sequence ID" value="NZ_CP078093.1"/>
</dbReference>
<name>A0ABX8RD08_9CLOT</name>
<proteinExistence type="predicted"/>
<dbReference type="EMBL" id="CP078093">
    <property type="protein sequence ID" value="QXM06953.1"/>
    <property type="molecule type" value="Genomic_DNA"/>
</dbReference>
<evidence type="ECO:0000259" key="1">
    <source>
        <dbReference type="Pfam" id="PF03050"/>
    </source>
</evidence>
<evidence type="ECO:0000313" key="5">
    <source>
        <dbReference type="Proteomes" id="UP000886818"/>
    </source>
</evidence>
<feature type="domain" description="Transposase IS66 zinc-finger binding" evidence="2">
    <location>
        <begin position="121"/>
        <end position="165"/>
    </location>
</feature>